<evidence type="ECO:0000256" key="2">
    <source>
        <dbReference type="ARBA" id="ARBA00023125"/>
    </source>
</evidence>
<dbReference type="PROSITE" id="PS51077">
    <property type="entry name" value="HTH_ICLR"/>
    <property type="match status" value="1"/>
</dbReference>
<sequence length="308" mass="33677">MAPVLGAWPSAQANWSFRAPWRVPRGTLASRPDLAIRPGAAVPSFPPVQSVSRALQLLAEVNRLGLATVGELHRRTGLPKPTIVRLLETLVSTGYVLRDERMRGYQVTSEVGRLSSGFHGAPMVIEAARPWATALTRQIKWPTAVCVLDHDAVIVRFSTIPDSPISPFHATIGHRLSLASRALGRAYLVFCPQEERDILLSLMRSSADAENRALTDENLNALIEVTRRRGFAERDGDVEPKTSSTVAVPIMLGDRVLATFGVTYFRTAVPTPEARAKLVFPLKEAAANVERQVQALAQSMGAAFRDEK</sequence>
<feature type="domain" description="IclR-ED" evidence="5">
    <location>
        <begin position="110"/>
        <end position="295"/>
    </location>
</feature>
<evidence type="ECO:0000256" key="3">
    <source>
        <dbReference type="ARBA" id="ARBA00023163"/>
    </source>
</evidence>
<dbReference type="Pfam" id="PF01614">
    <property type="entry name" value="IclR_C"/>
    <property type="match status" value="1"/>
</dbReference>
<dbReference type="SMART" id="SM00346">
    <property type="entry name" value="HTH_ICLR"/>
    <property type="match status" value="1"/>
</dbReference>
<protein>
    <submittedName>
        <fullName evidence="6">DNA-binding transcriptional regulator</fullName>
    </submittedName>
</protein>
<evidence type="ECO:0000256" key="1">
    <source>
        <dbReference type="ARBA" id="ARBA00023015"/>
    </source>
</evidence>
<keyword evidence="3" id="KW-0804">Transcription</keyword>
<keyword evidence="7" id="KW-1185">Reference proteome</keyword>
<keyword evidence="1" id="KW-0805">Transcription regulation</keyword>
<dbReference type="InterPro" id="IPR050707">
    <property type="entry name" value="HTH_MetabolicPath_Reg"/>
</dbReference>
<evidence type="ECO:0000313" key="6">
    <source>
        <dbReference type="EMBL" id="QCK87549.1"/>
    </source>
</evidence>
<dbReference type="PROSITE" id="PS51078">
    <property type="entry name" value="ICLR_ED"/>
    <property type="match status" value="1"/>
</dbReference>
<dbReference type="SUPFAM" id="SSF46785">
    <property type="entry name" value="Winged helix' DNA-binding domain"/>
    <property type="match status" value="1"/>
</dbReference>
<feature type="domain" description="HTH iclR-type" evidence="4">
    <location>
        <begin position="48"/>
        <end position="109"/>
    </location>
</feature>
<dbReference type="OrthoDB" id="9807558at2"/>
<dbReference type="InterPro" id="IPR029016">
    <property type="entry name" value="GAF-like_dom_sf"/>
</dbReference>
<name>A0A4D7QPU2_9HYPH</name>
<evidence type="ECO:0000259" key="5">
    <source>
        <dbReference type="PROSITE" id="PS51078"/>
    </source>
</evidence>
<gene>
    <name evidence="6" type="ORF">E8L99_18185</name>
</gene>
<dbReference type="InterPro" id="IPR036390">
    <property type="entry name" value="WH_DNA-bd_sf"/>
</dbReference>
<reference evidence="6 7" key="1">
    <citation type="submission" date="2019-04" db="EMBL/GenBank/DDBJ databases">
        <title>Phreatobacter aquaticus sp. nov.</title>
        <authorList>
            <person name="Choi A."/>
            <person name="Baek K."/>
        </authorList>
    </citation>
    <scope>NUCLEOTIDE SEQUENCE [LARGE SCALE GENOMIC DNA]</scope>
    <source>
        <strain evidence="6 7">NMCR1094</strain>
    </source>
</reference>
<dbReference type="Gene3D" id="1.10.10.10">
    <property type="entry name" value="Winged helix-like DNA-binding domain superfamily/Winged helix DNA-binding domain"/>
    <property type="match status" value="1"/>
</dbReference>
<dbReference type="InterPro" id="IPR036388">
    <property type="entry name" value="WH-like_DNA-bd_sf"/>
</dbReference>
<dbReference type="KEGG" id="paqt:E8L99_18185"/>
<accession>A0A4D7QPU2</accession>
<dbReference type="Gene3D" id="3.30.450.40">
    <property type="match status" value="1"/>
</dbReference>
<dbReference type="GO" id="GO:0003700">
    <property type="term" value="F:DNA-binding transcription factor activity"/>
    <property type="evidence" value="ECO:0007669"/>
    <property type="project" value="TreeGrafter"/>
</dbReference>
<evidence type="ECO:0000259" key="4">
    <source>
        <dbReference type="PROSITE" id="PS51077"/>
    </source>
</evidence>
<dbReference type="PANTHER" id="PTHR30136:SF23">
    <property type="entry name" value="DNA-BINDING TRANSCRIPTIONAL ACTIVATOR MHPR"/>
    <property type="match status" value="1"/>
</dbReference>
<dbReference type="InterPro" id="IPR014757">
    <property type="entry name" value="Tscrpt_reg_IclR_C"/>
</dbReference>
<organism evidence="6 7">
    <name type="scientific">Phreatobacter aquaticus</name>
    <dbReference type="NCBI Taxonomy" id="2570229"/>
    <lineage>
        <taxon>Bacteria</taxon>
        <taxon>Pseudomonadati</taxon>
        <taxon>Pseudomonadota</taxon>
        <taxon>Alphaproteobacteria</taxon>
        <taxon>Hyphomicrobiales</taxon>
        <taxon>Phreatobacteraceae</taxon>
        <taxon>Phreatobacter</taxon>
    </lineage>
</organism>
<dbReference type="EMBL" id="CP039865">
    <property type="protein sequence ID" value="QCK87549.1"/>
    <property type="molecule type" value="Genomic_DNA"/>
</dbReference>
<dbReference type="GO" id="GO:0045892">
    <property type="term" value="P:negative regulation of DNA-templated transcription"/>
    <property type="evidence" value="ECO:0007669"/>
    <property type="project" value="TreeGrafter"/>
</dbReference>
<dbReference type="Pfam" id="PF09339">
    <property type="entry name" value="HTH_IclR"/>
    <property type="match status" value="1"/>
</dbReference>
<dbReference type="NCBIfam" id="NF007342">
    <property type="entry name" value="PRK09834.1-4"/>
    <property type="match status" value="1"/>
</dbReference>
<keyword evidence="2 6" id="KW-0238">DNA-binding</keyword>
<dbReference type="GO" id="GO:0003677">
    <property type="term" value="F:DNA binding"/>
    <property type="evidence" value="ECO:0007669"/>
    <property type="project" value="UniProtKB-KW"/>
</dbReference>
<proteinExistence type="predicted"/>
<dbReference type="InterPro" id="IPR005471">
    <property type="entry name" value="Tscrpt_reg_IclR_N"/>
</dbReference>
<dbReference type="PANTHER" id="PTHR30136">
    <property type="entry name" value="HELIX-TURN-HELIX TRANSCRIPTIONAL REGULATOR, ICLR FAMILY"/>
    <property type="match status" value="1"/>
</dbReference>
<dbReference type="AlphaFoldDB" id="A0A4D7QPU2"/>
<dbReference type="Proteomes" id="UP000298588">
    <property type="component" value="Chromosome"/>
</dbReference>
<dbReference type="SUPFAM" id="SSF55781">
    <property type="entry name" value="GAF domain-like"/>
    <property type="match status" value="1"/>
</dbReference>
<evidence type="ECO:0000313" key="7">
    <source>
        <dbReference type="Proteomes" id="UP000298588"/>
    </source>
</evidence>